<keyword evidence="3" id="KW-1185">Reference proteome</keyword>
<reference evidence="2" key="1">
    <citation type="submission" date="2021-09" db="EMBL/GenBank/DDBJ databases">
        <authorList>
            <consortium name="AG Swart"/>
            <person name="Singh M."/>
            <person name="Singh A."/>
            <person name="Seah K."/>
            <person name="Emmerich C."/>
        </authorList>
    </citation>
    <scope>NUCLEOTIDE SEQUENCE</scope>
    <source>
        <strain evidence="2">ATCC30299</strain>
    </source>
</reference>
<feature type="domain" description="CCHC-type" evidence="1">
    <location>
        <begin position="142"/>
        <end position="156"/>
    </location>
</feature>
<dbReference type="InterPro" id="IPR001878">
    <property type="entry name" value="Znf_CCHC"/>
</dbReference>
<organism evidence="2 3">
    <name type="scientific">Blepharisma stoltei</name>
    <dbReference type="NCBI Taxonomy" id="1481888"/>
    <lineage>
        <taxon>Eukaryota</taxon>
        <taxon>Sar</taxon>
        <taxon>Alveolata</taxon>
        <taxon>Ciliophora</taxon>
        <taxon>Postciliodesmatophora</taxon>
        <taxon>Heterotrichea</taxon>
        <taxon>Heterotrichida</taxon>
        <taxon>Blepharismidae</taxon>
        <taxon>Blepharisma</taxon>
    </lineage>
</organism>
<dbReference type="EMBL" id="CAJZBQ010000048">
    <property type="protein sequence ID" value="CAG9329643.1"/>
    <property type="molecule type" value="Genomic_DNA"/>
</dbReference>
<dbReference type="Gene3D" id="4.10.60.10">
    <property type="entry name" value="Zinc finger, CCHC-type"/>
    <property type="match status" value="1"/>
</dbReference>
<comment type="caution">
    <text evidence="2">The sequence shown here is derived from an EMBL/GenBank/DDBJ whole genome shotgun (WGS) entry which is preliminary data.</text>
</comment>
<sequence>MSTIKLNPDIRIQTHSKIKRLKEFFKTLNAKEKKELKILRKFTKWKEKKDNKREKNCMRMELIRKKCIYCGAKNHDPLECCYFICFICKQHGHFAGKCKNLLKACKESKKICENCESITHESSQCLAKTDFIPFEKELKDVACLTCRRMGHINCSELWWSC</sequence>
<dbReference type="GO" id="GO:0003676">
    <property type="term" value="F:nucleic acid binding"/>
    <property type="evidence" value="ECO:0007669"/>
    <property type="project" value="InterPro"/>
</dbReference>
<name>A0AAU9JUH1_9CILI</name>
<evidence type="ECO:0000313" key="2">
    <source>
        <dbReference type="EMBL" id="CAG9329643.1"/>
    </source>
</evidence>
<dbReference type="GO" id="GO:0008270">
    <property type="term" value="F:zinc ion binding"/>
    <property type="evidence" value="ECO:0007669"/>
    <property type="project" value="InterPro"/>
</dbReference>
<feature type="domain" description="CCHC-type" evidence="1">
    <location>
        <begin position="111"/>
        <end position="127"/>
    </location>
</feature>
<feature type="domain" description="CCHC-type" evidence="1">
    <location>
        <begin position="84"/>
        <end position="100"/>
    </location>
</feature>
<gene>
    <name evidence="2" type="ORF">BSTOLATCC_MIC49270</name>
</gene>
<protein>
    <recommendedName>
        <fullName evidence="1">CCHC-type domain-containing protein</fullName>
    </recommendedName>
</protein>
<accession>A0AAU9JUH1</accession>
<dbReference type="SMART" id="SM00343">
    <property type="entry name" value="ZnF_C2HC"/>
    <property type="match status" value="3"/>
</dbReference>
<evidence type="ECO:0000313" key="3">
    <source>
        <dbReference type="Proteomes" id="UP001162131"/>
    </source>
</evidence>
<dbReference type="AlphaFoldDB" id="A0AAU9JUH1"/>
<dbReference type="Proteomes" id="UP001162131">
    <property type="component" value="Unassembled WGS sequence"/>
</dbReference>
<proteinExistence type="predicted"/>
<evidence type="ECO:0000259" key="1">
    <source>
        <dbReference type="SMART" id="SM00343"/>
    </source>
</evidence>